<dbReference type="Proteomes" id="UP000028181">
    <property type="component" value="Chromosome I"/>
</dbReference>
<name>A0A068SXX0_NEOGA</name>
<dbReference type="CDD" id="cd00038">
    <property type="entry name" value="CAP_ED"/>
    <property type="match status" value="1"/>
</dbReference>
<dbReference type="Gene3D" id="2.60.120.10">
    <property type="entry name" value="Jelly Rolls"/>
    <property type="match status" value="1"/>
</dbReference>
<dbReference type="PANTHER" id="PTHR24567">
    <property type="entry name" value="CRP FAMILY TRANSCRIPTIONAL REGULATORY PROTEIN"/>
    <property type="match status" value="1"/>
</dbReference>
<dbReference type="PANTHER" id="PTHR24567:SF68">
    <property type="entry name" value="DNA-BINDING TRANSCRIPTIONAL DUAL REGULATOR CRP"/>
    <property type="match status" value="1"/>
</dbReference>
<gene>
    <name evidence="2" type="ORF">RG540_CH37580</name>
</gene>
<evidence type="ECO:0000313" key="3">
    <source>
        <dbReference type="Proteomes" id="UP000028181"/>
    </source>
</evidence>
<protein>
    <submittedName>
        <fullName evidence="2">Cyclic nucleotide-binding protein</fullName>
    </submittedName>
</protein>
<dbReference type="PATRIC" id="fig|1028800.3.peg.3812"/>
<keyword evidence="3" id="KW-1185">Reference proteome</keyword>
<feature type="domain" description="Cyclic nucleotide-binding" evidence="1">
    <location>
        <begin position="15"/>
        <end position="118"/>
    </location>
</feature>
<dbReference type="GeneID" id="24258462"/>
<organism evidence="2 3">
    <name type="scientific">Neorhizobium galegae bv. orientalis str. HAMBI 540</name>
    <dbReference type="NCBI Taxonomy" id="1028800"/>
    <lineage>
        <taxon>Bacteria</taxon>
        <taxon>Pseudomonadati</taxon>
        <taxon>Pseudomonadota</taxon>
        <taxon>Alphaproteobacteria</taxon>
        <taxon>Hyphomicrobiales</taxon>
        <taxon>Rhizobiaceae</taxon>
        <taxon>Rhizobium/Agrobacterium group</taxon>
        <taxon>Neorhizobium</taxon>
    </lineage>
</organism>
<reference evidence="3" key="1">
    <citation type="journal article" date="2014" name="BMC Genomics">
        <title>Genome sequencing of two Neorhizobium galegae strains reveals a noeT gene responsible for the unusual acetylation of the nodulation factors.</title>
        <authorList>
            <person name="Osterman J."/>
            <person name="Marsh J."/>
            <person name="Laine P.K."/>
            <person name="Zeng Z."/>
            <person name="Alatalo E."/>
            <person name="Sullivan J.T."/>
            <person name="Young J.P."/>
            <person name="Thomas-Oates J."/>
            <person name="Paulin L."/>
            <person name="Lindstrom K."/>
        </authorList>
    </citation>
    <scope>NUCLEOTIDE SEQUENCE [LARGE SCALE GENOMIC DNA]</scope>
    <source>
        <strain evidence="3">HAMBI 540</strain>
    </source>
</reference>
<dbReference type="GO" id="GO:0003700">
    <property type="term" value="F:DNA-binding transcription factor activity"/>
    <property type="evidence" value="ECO:0007669"/>
    <property type="project" value="TreeGrafter"/>
</dbReference>
<evidence type="ECO:0000313" key="2">
    <source>
        <dbReference type="EMBL" id="CDN49915.1"/>
    </source>
</evidence>
<dbReference type="PROSITE" id="PS50042">
    <property type="entry name" value="CNMP_BINDING_3"/>
    <property type="match status" value="1"/>
</dbReference>
<dbReference type="InterPro" id="IPR050397">
    <property type="entry name" value="Env_Response_Regulators"/>
</dbReference>
<sequence length="151" mass="16956">MSLTEDIRLLSQVPLFRDMNDDQLRLVAFGAERRQVTTGQQLFREKSPAESAFIVARGRFELLMADRSGEMKVEATVGPGTLLSELALVTMVERKFTAVAIEDAEALKISRSLFHRLLEEYPQVGRVIENRIRDNIASLAKAAAAMQDRFS</sequence>
<dbReference type="GO" id="GO:0005829">
    <property type="term" value="C:cytosol"/>
    <property type="evidence" value="ECO:0007669"/>
    <property type="project" value="TreeGrafter"/>
</dbReference>
<dbReference type="eggNOG" id="COG0664">
    <property type="taxonomic scope" value="Bacteria"/>
</dbReference>
<dbReference type="AlphaFoldDB" id="A0A068SXX0"/>
<dbReference type="SUPFAM" id="SSF51206">
    <property type="entry name" value="cAMP-binding domain-like"/>
    <property type="match status" value="1"/>
</dbReference>
<dbReference type="Pfam" id="PF00027">
    <property type="entry name" value="cNMP_binding"/>
    <property type="match status" value="1"/>
</dbReference>
<dbReference type="OrthoDB" id="9807547at2"/>
<proteinExistence type="predicted"/>
<dbReference type="InterPro" id="IPR018490">
    <property type="entry name" value="cNMP-bd_dom_sf"/>
</dbReference>
<evidence type="ECO:0000259" key="1">
    <source>
        <dbReference type="PROSITE" id="PS50042"/>
    </source>
</evidence>
<dbReference type="EMBL" id="HG938353">
    <property type="protein sequence ID" value="CDN49915.1"/>
    <property type="molecule type" value="Genomic_DNA"/>
</dbReference>
<dbReference type="InterPro" id="IPR014710">
    <property type="entry name" value="RmlC-like_jellyroll"/>
</dbReference>
<accession>A0A068SXX0</accession>
<dbReference type="InterPro" id="IPR000595">
    <property type="entry name" value="cNMP-bd_dom"/>
</dbReference>
<dbReference type="RefSeq" id="WP_038590963.1">
    <property type="nucleotide sequence ID" value="NZ_HG938353.1"/>
</dbReference>
<dbReference type="HOGENOM" id="CLU_075053_16_3_5"/>
<dbReference type="SMART" id="SM00100">
    <property type="entry name" value="cNMP"/>
    <property type="match status" value="1"/>
</dbReference>
<dbReference type="KEGG" id="ngg:RG540_CH37580"/>